<dbReference type="Proteomes" id="UP000028073">
    <property type="component" value="Unassembled WGS sequence"/>
</dbReference>
<comment type="caution">
    <text evidence="1">The sequence shown here is derived from an EMBL/GenBank/DDBJ whole genome shotgun (WGS) entry which is preliminary data.</text>
</comment>
<dbReference type="eggNOG" id="ENOG5033183">
    <property type="taxonomic scope" value="Bacteria"/>
</dbReference>
<evidence type="ECO:0000313" key="1">
    <source>
        <dbReference type="EMBL" id="KEQ18252.1"/>
    </source>
</evidence>
<dbReference type="OrthoDB" id="122670at2"/>
<dbReference type="InterPro" id="IPR025427">
    <property type="entry name" value="DUF4160"/>
</dbReference>
<keyword evidence="2" id="KW-1185">Reference proteome</keyword>
<organism evidence="1 2">
    <name type="scientific">Endozoicomonas numazuensis</name>
    <dbReference type="NCBI Taxonomy" id="1137799"/>
    <lineage>
        <taxon>Bacteria</taxon>
        <taxon>Pseudomonadati</taxon>
        <taxon>Pseudomonadota</taxon>
        <taxon>Gammaproteobacteria</taxon>
        <taxon>Oceanospirillales</taxon>
        <taxon>Endozoicomonadaceae</taxon>
        <taxon>Endozoicomonas</taxon>
    </lineage>
</organism>
<name>A0A081NIH9_9GAMM</name>
<dbReference type="AlphaFoldDB" id="A0A081NIH9"/>
<dbReference type="Pfam" id="PF13711">
    <property type="entry name" value="DUF4160"/>
    <property type="match status" value="1"/>
</dbReference>
<dbReference type="EMBL" id="JOKH01000002">
    <property type="protein sequence ID" value="KEQ18252.1"/>
    <property type="molecule type" value="Genomic_DNA"/>
</dbReference>
<protein>
    <recommendedName>
        <fullName evidence="3">DUF4160 domain-containing protein</fullName>
    </recommendedName>
</protein>
<proteinExistence type="predicted"/>
<dbReference type="STRING" id="1137799.GZ78_12055"/>
<dbReference type="RefSeq" id="WP_034835396.1">
    <property type="nucleotide sequence ID" value="NZ_JOKH01000002.1"/>
</dbReference>
<evidence type="ECO:0008006" key="3">
    <source>
        <dbReference type="Google" id="ProtNLM"/>
    </source>
</evidence>
<gene>
    <name evidence="1" type="ORF">GZ78_12055</name>
</gene>
<evidence type="ECO:0000313" key="2">
    <source>
        <dbReference type="Proteomes" id="UP000028073"/>
    </source>
</evidence>
<accession>A0A081NIH9</accession>
<reference evidence="1 2" key="1">
    <citation type="submission" date="2014-06" db="EMBL/GenBank/DDBJ databases">
        <title>Whole Genome Sequences of Three Symbiotic Endozoicomonas Bacteria.</title>
        <authorList>
            <person name="Neave M.J."/>
            <person name="Apprill A."/>
            <person name="Voolstra C.R."/>
        </authorList>
    </citation>
    <scope>NUCLEOTIDE SEQUENCE [LARGE SCALE GENOMIC DNA]</scope>
    <source>
        <strain evidence="1 2">DSM 25634</strain>
    </source>
</reference>
<sequence>MPKLFTYLGITIFFYSNEHEPIHVHGTFGGRETKAEIILFDGVIREIKLKDKGPGLEGKKRKKFEEFVHSYAKDIVEKWVDFFVMKKSITSQIITKKVKNVKRIG</sequence>